<comment type="caution">
    <text evidence="1">The sequence shown here is derived from an EMBL/GenBank/DDBJ whole genome shotgun (WGS) entry which is preliminary data.</text>
</comment>
<accession>A0A5N4AGN7</accession>
<reference evidence="1 2" key="1">
    <citation type="journal article" date="2018" name="Elife">
        <title>Firefly genomes illuminate parallel origins of bioluminescence in beetles.</title>
        <authorList>
            <person name="Fallon T.R."/>
            <person name="Lower S.E."/>
            <person name="Chang C.H."/>
            <person name="Bessho-Uehara M."/>
            <person name="Martin G.J."/>
            <person name="Bewick A.J."/>
            <person name="Behringer M."/>
            <person name="Debat H.J."/>
            <person name="Wong I."/>
            <person name="Day J.C."/>
            <person name="Suvorov A."/>
            <person name="Silva C.J."/>
            <person name="Stanger-Hall K.F."/>
            <person name="Hall D.W."/>
            <person name="Schmitz R.J."/>
            <person name="Nelson D.R."/>
            <person name="Lewis S.M."/>
            <person name="Shigenobu S."/>
            <person name="Bybee S.M."/>
            <person name="Larracuente A.M."/>
            <person name="Oba Y."/>
            <person name="Weng J.K."/>
        </authorList>
    </citation>
    <scope>NUCLEOTIDE SEQUENCE [LARGE SCALE GENOMIC DNA]</scope>
    <source>
        <strain evidence="1">1611_PpyrPB1</strain>
        <tissue evidence="1">Whole body</tissue>
    </source>
</reference>
<dbReference type="EMBL" id="VVIM01000007">
    <property type="protein sequence ID" value="KAB0796530.1"/>
    <property type="molecule type" value="Genomic_DNA"/>
</dbReference>
<gene>
    <name evidence="1" type="ORF">PPYR_10591</name>
</gene>
<evidence type="ECO:0000313" key="2">
    <source>
        <dbReference type="Proteomes" id="UP000327044"/>
    </source>
</evidence>
<keyword evidence="2" id="KW-1185">Reference proteome</keyword>
<proteinExistence type="predicted"/>
<protein>
    <submittedName>
        <fullName evidence="1">Uncharacterized protein</fullName>
    </submittedName>
</protein>
<organism evidence="1 2">
    <name type="scientific">Photinus pyralis</name>
    <name type="common">Common eastern firefly</name>
    <name type="synonym">Lampyris pyralis</name>
    <dbReference type="NCBI Taxonomy" id="7054"/>
    <lineage>
        <taxon>Eukaryota</taxon>
        <taxon>Metazoa</taxon>
        <taxon>Ecdysozoa</taxon>
        <taxon>Arthropoda</taxon>
        <taxon>Hexapoda</taxon>
        <taxon>Insecta</taxon>
        <taxon>Pterygota</taxon>
        <taxon>Neoptera</taxon>
        <taxon>Endopterygota</taxon>
        <taxon>Coleoptera</taxon>
        <taxon>Polyphaga</taxon>
        <taxon>Elateriformia</taxon>
        <taxon>Elateroidea</taxon>
        <taxon>Lampyridae</taxon>
        <taxon>Lampyrinae</taxon>
        <taxon>Photinus</taxon>
    </lineage>
</organism>
<evidence type="ECO:0000313" key="1">
    <source>
        <dbReference type="EMBL" id="KAB0796530.1"/>
    </source>
</evidence>
<sequence>MENPISFSTLEGITIGERRKNLFLQLNLLNKDSAMDFRMLNPQTPLEEKFKLDTLIHFGAVPQLIEMLKCENPVIIKRILNIPACVEAISNYSDQELLSLLSEVSFNTKQKILNRLPPFLSNQETFEALLNTYGFYLSSKLLPICDSKVILTSIKENRWIPTARQLKVVIQRHPGIVEEIFKLLLAIEKSKGHYNKLLTLIAESNPDLVTKLHETEISHRMGRRTTRHFVKSNKGAVTREPSVYYKFLHHKEIAKAIGASFPDMLSRLLPRTVETFADSLPELLKVCRNSEVLLETFRKKYGRELWECDDLMTREVLQLLTVEQRARLSKPEDMTEDEWMCYAPIGKSVPYLKKRISLTSDIEARAQLMELLVETCKVNNSKEALAQMCQHVVKYHRNDHMTVRLAFLRRIRTSYGLQNLDDTHWGPVYELMQLFALNNETFFHLQEFLEPYIRFRLRMNLPIRDQLTLLVKAQTYQFNICRDTPSFEKRCLLEFGEIIPSTIKDEFNVTYCYNQFLNALVNWNKRHSRDPISLYSYQDALEHVNATLIGSKSRTYSIDGITKYCIQSRQNTEERNKMLALYLAPSNKFLELNVLKWLCCNEPKTLVDSIGDVMANLLPMYQLTRSQRFWQLFRSYSHLQLPEKIADLLQSHKNSTTDYVMQNATTGLSYLLSPHCYANLVDTHIPKTDGERTESKLWKHLGRCIKNSPPAPPILNCLPSFCKSNGRLVQNSLQSIAGNLNEPKLPPLFADLGKCTTSSQKQAVQLTLRTLDKPHAFQILSATMEIAKTATFHSFILKTCSKFFAQNPDDDSWNLLRMVIEKVDLNDRQVRKVLLLKKIPAAYFSAYFTLVWGVLDGRDVGNMEKLLDLVTRDNIGSLPGEFCQGIVTNYLWKNEEENFQASVHSFTCKYLIYCSDADIVGVFPILKEYVAKAWSDCDINSRGRASVVNFVTQFCLEFLTDSSTNFKALDTFVQQWNGSFKPHDAFDEYLHLELTRIYVKKLPLDEIAARIGKLCNALVESYGLMAVAPFCDKLVGVFDYFVKNTEFLEENRYRVFEALYKTTRTIACSALVILLMSQYPATLKETLEQYKAIIMNLEACDDTVIQCFLHNHFTAISTQ</sequence>
<dbReference type="Proteomes" id="UP000327044">
    <property type="component" value="Unassembled WGS sequence"/>
</dbReference>
<name>A0A5N4AGN7_PHOPY</name>
<dbReference type="InParanoid" id="A0A5N4AGN7"/>
<dbReference type="AlphaFoldDB" id="A0A5N4AGN7"/>